<dbReference type="AlphaFoldDB" id="A0A6N7S9X2"/>
<dbReference type="GO" id="GO:0006047">
    <property type="term" value="P:UDP-N-acetylglucosamine metabolic process"/>
    <property type="evidence" value="ECO:0007669"/>
    <property type="project" value="TreeGrafter"/>
</dbReference>
<dbReference type="OrthoDB" id="5150296at2"/>
<dbReference type="RefSeq" id="WP_154239982.1">
    <property type="nucleotide sequence ID" value="NZ_CALJPI010000256.1"/>
</dbReference>
<accession>A0A6N7S9X2</accession>
<comment type="caution">
    <text evidence="3">The sequence shown here is derived from an EMBL/GenBank/DDBJ whole genome shotgun (WGS) entry which is preliminary data.</text>
</comment>
<dbReference type="PROSITE" id="PS51464">
    <property type="entry name" value="SIS"/>
    <property type="match status" value="2"/>
</dbReference>
<dbReference type="EMBL" id="WKPJ01000031">
    <property type="protein sequence ID" value="MSA90647.1"/>
    <property type="molecule type" value="Genomic_DNA"/>
</dbReference>
<dbReference type="GO" id="GO:0097367">
    <property type="term" value="F:carbohydrate derivative binding"/>
    <property type="evidence" value="ECO:0007669"/>
    <property type="project" value="InterPro"/>
</dbReference>
<dbReference type="InterPro" id="IPR035466">
    <property type="entry name" value="GlmS/AgaS_SIS"/>
</dbReference>
<dbReference type="InterPro" id="IPR035490">
    <property type="entry name" value="GlmS/FrlB_SIS"/>
</dbReference>
<gene>
    <name evidence="4" type="ORF">GKD88_14725</name>
    <name evidence="3" type="ORF">GKE08_15055</name>
</gene>
<dbReference type="Proteomes" id="UP000480929">
    <property type="component" value="Unassembled WGS sequence"/>
</dbReference>
<reference evidence="5 6" key="1">
    <citation type="journal article" date="2019" name="Nat. Med.">
        <title>A library of human gut bacterial isolates paired with longitudinal multiomics data enables mechanistic microbiome research.</title>
        <authorList>
            <person name="Poyet M."/>
            <person name="Groussin M."/>
            <person name="Gibbons S.M."/>
            <person name="Avila-Pacheco J."/>
            <person name="Jiang X."/>
            <person name="Kearney S.M."/>
            <person name="Perrotta A.R."/>
            <person name="Berdy B."/>
            <person name="Zhao S."/>
            <person name="Lieberman T.D."/>
            <person name="Swanson P.K."/>
            <person name="Smith M."/>
            <person name="Roesemann S."/>
            <person name="Alexander J.E."/>
            <person name="Rich S.A."/>
            <person name="Livny J."/>
            <person name="Vlamakis H."/>
            <person name="Clish C."/>
            <person name="Bullock K."/>
            <person name="Deik A."/>
            <person name="Scott J."/>
            <person name="Pierce K.A."/>
            <person name="Xavier R.J."/>
            <person name="Alm E.J."/>
        </authorList>
    </citation>
    <scope>NUCLEOTIDE SEQUENCE [LARGE SCALE GENOMIC DNA]</scope>
    <source>
        <strain evidence="3 5">BIOML-A4</strain>
        <strain evidence="4 6">BIOML-A5</strain>
    </source>
</reference>
<organism evidence="3 5">
    <name type="scientific">Holdemania massiliensis</name>
    <dbReference type="NCBI Taxonomy" id="1468449"/>
    <lineage>
        <taxon>Bacteria</taxon>
        <taxon>Bacillati</taxon>
        <taxon>Bacillota</taxon>
        <taxon>Erysipelotrichia</taxon>
        <taxon>Erysipelotrichales</taxon>
        <taxon>Erysipelotrichaceae</taxon>
        <taxon>Holdemania</taxon>
    </lineage>
</organism>
<dbReference type="Proteomes" id="UP000433575">
    <property type="component" value="Unassembled WGS sequence"/>
</dbReference>
<protein>
    <submittedName>
        <fullName evidence="3">SIS domain-containing protein</fullName>
    </submittedName>
</protein>
<dbReference type="CDD" id="cd05008">
    <property type="entry name" value="SIS_GlmS_GlmD_1"/>
    <property type="match status" value="1"/>
</dbReference>
<dbReference type="GO" id="GO:0006487">
    <property type="term" value="P:protein N-linked glycosylation"/>
    <property type="evidence" value="ECO:0007669"/>
    <property type="project" value="TreeGrafter"/>
</dbReference>
<evidence type="ECO:0000313" key="5">
    <source>
        <dbReference type="Proteomes" id="UP000433575"/>
    </source>
</evidence>
<dbReference type="GO" id="GO:0004360">
    <property type="term" value="F:glutamine-fructose-6-phosphate transaminase (isomerizing) activity"/>
    <property type="evidence" value="ECO:0007669"/>
    <property type="project" value="TreeGrafter"/>
</dbReference>
<dbReference type="CDD" id="cd05009">
    <property type="entry name" value="SIS_GlmS_GlmD_2"/>
    <property type="match status" value="1"/>
</dbReference>
<dbReference type="PANTHER" id="PTHR10937:SF17">
    <property type="entry name" value="GLUCOSAMINE-FRUCTOSE-6-PHOSPHATE AMINOTRANSFERASE"/>
    <property type="match status" value="1"/>
</dbReference>
<evidence type="ECO:0000313" key="3">
    <source>
        <dbReference type="EMBL" id="MSA90647.1"/>
    </source>
</evidence>
<dbReference type="InterPro" id="IPR046348">
    <property type="entry name" value="SIS_dom_sf"/>
</dbReference>
<feature type="domain" description="SIS" evidence="2">
    <location>
        <begin position="30"/>
        <end position="171"/>
    </location>
</feature>
<proteinExistence type="predicted"/>
<dbReference type="SUPFAM" id="SSF53697">
    <property type="entry name" value="SIS domain"/>
    <property type="match status" value="1"/>
</dbReference>
<evidence type="ECO:0000313" key="4">
    <source>
        <dbReference type="EMBL" id="MSC34377.1"/>
    </source>
</evidence>
<dbReference type="EMBL" id="WKPI01000033">
    <property type="protein sequence ID" value="MSC34377.1"/>
    <property type="molecule type" value="Genomic_DNA"/>
</dbReference>
<name>A0A6N7S9X2_9FIRM</name>
<sequence length="377" mass="41889">MKPTMQTYIHNSTDVLRANLSRGAELTKAFVEAYRQAPEGEILLIASGSSYNSCVCARRWMEKVLQQRVWIVTPFTFVHYESSLAGVGLCAVVSQSGCSTNAIEALRLIRSLGRPAIGITGNPNSDFETEADQVIDWGVGEEKVGYVTQGVVSLILYLWMAALQIAKETGRLSKEQAETYASELQSAVEIHGEAVIRSEAWVENNYALVTSMHQAYVIGAGASYGTALEGALKIGETIGIPTSAYESEEYLHGPNLQLAPDYTVFIIDPKDETSPRIEAIAEATRQVTERTVLLSLDCDDPHPTTFSLGRQLDEALTPFVFLPLFQMIAWRGAEDLHRWDKHPLFAKFKEKIAYKTESYYQHSQQESQHDSEIEIIS</sequence>
<feature type="domain" description="SIS" evidence="2">
    <location>
        <begin position="202"/>
        <end position="338"/>
    </location>
</feature>
<evidence type="ECO:0000313" key="6">
    <source>
        <dbReference type="Proteomes" id="UP000480929"/>
    </source>
</evidence>
<keyword evidence="6" id="KW-1185">Reference proteome</keyword>
<dbReference type="GO" id="GO:0006002">
    <property type="term" value="P:fructose 6-phosphate metabolic process"/>
    <property type="evidence" value="ECO:0007669"/>
    <property type="project" value="TreeGrafter"/>
</dbReference>
<keyword evidence="1" id="KW-0677">Repeat</keyword>
<dbReference type="Pfam" id="PF01380">
    <property type="entry name" value="SIS"/>
    <property type="match status" value="2"/>
</dbReference>
<dbReference type="InterPro" id="IPR001347">
    <property type="entry name" value="SIS_dom"/>
</dbReference>
<dbReference type="PANTHER" id="PTHR10937">
    <property type="entry name" value="GLUCOSAMINE--FRUCTOSE-6-PHOSPHATE AMINOTRANSFERASE, ISOMERIZING"/>
    <property type="match status" value="1"/>
</dbReference>
<evidence type="ECO:0000256" key="1">
    <source>
        <dbReference type="ARBA" id="ARBA00022737"/>
    </source>
</evidence>
<dbReference type="Gene3D" id="3.40.50.10490">
    <property type="entry name" value="Glucose-6-phosphate isomerase like protein, domain 1"/>
    <property type="match status" value="2"/>
</dbReference>
<evidence type="ECO:0000259" key="2">
    <source>
        <dbReference type="PROSITE" id="PS51464"/>
    </source>
</evidence>